<dbReference type="EMBL" id="ML741770">
    <property type="protein sequence ID" value="KAE8331241.1"/>
    <property type="molecule type" value="Genomic_DNA"/>
</dbReference>
<evidence type="ECO:0000313" key="2">
    <source>
        <dbReference type="Proteomes" id="UP000325945"/>
    </source>
</evidence>
<dbReference type="Proteomes" id="UP000325945">
    <property type="component" value="Unassembled WGS sequence"/>
</dbReference>
<organism evidence="1 2">
    <name type="scientific">Aspergillus sergii</name>
    <dbReference type="NCBI Taxonomy" id="1034303"/>
    <lineage>
        <taxon>Eukaryota</taxon>
        <taxon>Fungi</taxon>
        <taxon>Dikarya</taxon>
        <taxon>Ascomycota</taxon>
        <taxon>Pezizomycotina</taxon>
        <taxon>Eurotiomycetes</taxon>
        <taxon>Eurotiomycetidae</taxon>
        <taxon>Eurotiales</taxon>
        <taxon>Aspergillaceae</taxon>
        <taxon>Aspergillus</taxon>
        <taxon>Aspergillus subgen. Circumdati</taxon>
    </lineage>
</organism>
<accession>A0A5N6XDC4</accession>
<name>A0A5N6XDC4_9EURO</name>
<dbReference type="AlphaFoldDB" id="A0A5N6XDC4"/>
<sequence length="77" mass="8812">MNNQGTVLYDLGIWYDDFPQFHPGAVRCMATLNCILFNITLVANCLLVPYSVKCNWILHAHIFVQHTPSTMSLKMKL</sequence>
<protein>
    <submittedName>
        <fullName evidence="1">Uncharacterized protein</fullName>
    </submittedName>
</protein>
<evidence type="ECO:0000313" key="1">
    <source>
        <dbReference type="EMBL" id="KAE8331241.1"/>
    </source>
</evidence>
<reference evidence="2" key="1">
    <citation type="submission" date="2019-04" db="EMBL/GenBank/DDBJ databases">
        <title>Friends and foes A comparative genomics studyof 23 Aspergillus species from section Flavi.</title>
        <authorList>
            <consortium name="DOE Joint Genome Institute"/>
            <person name="Kjaerbolling I."/>
            <person name="Vesth T."/>
            <person name="Frisvad J.C."/>
            <person name="Nybo J.L."/>
            <person name="Theobald S."/>
            <person name="Kildgaard S."/>
            <person name="Isbrandt T."/>
            <person name="Kuo A."/>
            <person name="Sato A."/>
            <person name="Lyhne E.K."/>
            <person name="Kogle M.E."/>
            <person name="Wiebenga A."/>
            <person name="Kun R.S."/>
            <person name="Lubbers R.J."/>
            <person name="Makela M.R."/>
            <person name="Barry K."/>
            <person name="Chovatia M."/>
            <person name="Clum A."/>
            <person name="Daum C."/>
            <person name="Haridas S."/>
            <person name="He G."/>
            <person name="LaButti K."/>
            <person name="Lipzen A."/>
            <person name="Mondo S."/>
            <person name="Riley R."/>
            <person name="Salamov A."/>
            <person name="Simmons B.A."/>
            <person name="Magnuson J.K."/>
            <person name="Henrissat B."/>
            <person name="Mortensen U.H."/>
            <person name="Larsen T.O."/>
            <person name="Devries R.P."/>
            <person name="Grigoriev I.V."/>
            <person name="Machida M."/>
            <person name="Baker S.E."/>
            <person name="Andersen M.R."/>
        </authorList>
    </citation>
    <scope>NUCLEOTIDE SEQUENCE [LARGE SCALE GENOMIC DNA]</scope>
    <source>
        <strain evidence="2">CBS 130017</strain>
    </source>
</reference>
<proteinExistence type="predicted"/>
<feature type="non-terminal residue" evidence="1">
    <location>
        <position position="77"/>
    </location>
</feature>
<gene>
    <name evidence="1" type="ORF">BDV39DRAFT_169253</name>
</gene>
<keyword evidence="2" id="KW-1185">Reference proteome</keyword>